<keyword evidence="4" id="KW-1185">Reference proteome</keyword>
<protein>
    <submittedName>
        <fullName evidence="3">Uncharacterized protein</fullName>
    </submittedName>
</protein>
<feature type="region of interest" description="Disordered" evidence="1">
    <location>
        <begin position="1"/>
        <end position="70"/>
    </location>
</feature>
<feature type="compositionally biased region" description="Low complexity" evidence="1">
    <location>
        <begin position="19"/>
        <end position="28"/>
    </location>
</feature>
<organism evidence="3 4">
    <name type="scientific">Platanthera zijinensis</name>
    <dbReference type="NCBI Taxonomy" id="2320716"/>
    <lineage>
        <taxon>Eukaryota</taxon>
        <taxon>Viridiplantae</taxon>
        <taxon>Streptophyta</taxon>
        <taxon>Embryophyta</taxon>
        <taxon>Tracheophyta</taxon>
        <taxon>Spermatophyta</taxon>
        <taxon>Magnoliopsida</taxon>
        <taxon>Liliopsida</taxon>
        <taxon>Asparagales</taxon>
        <taxon>Orchidaceae</taxon>
        <taxon>Orchidoideae</taxon>
        <taxon>Orchideae</taxon>
        <taxon>Orchidinae</taxon>
        <taxon>Platanthera</taxon>
    </lineage>
</organism>
<keyword evidence="2" id="KW-0812">Transmembrane</keyword>
<keyword evidence="2" id="KW-1133">Transmembrane helix</keyword>
<feature type="transmembrane region" description="Helical" evidence="2">
    <location>
        <begin position="217"/>
        <end position="235"/>
    </location>
</feature>
<proteinExistence type="predicted"/>
<keyword evidence="2" id="KW-0472">Membrane</keyword>
<dbReference type="AlphaFoldDB" id="A0AAP0AUS2"/>
<sequence>MPKGSKKRRAIKLRKETANNHSSSTNSSGPQGDDHDSSDHALTEEEFSPRAVLEVPPQHEPEPETAVSEEVSVIPVEHQTVSESEPIGAATAVTSEVLDEPSVPFKDEEKSAEVSLHRVETEVPESTYWAPVEQKIVSELEQTEAPLLAASEIFHKSFTPVEEKSGEVNIHHEQTEVLEAVSRLAVSGSYPLTIVDIAGGIVKNSTIRYVSELLTSYLDFLKLFIIAFFTFHLSFRR</sequence>
<dbReference type="Proteomes" id="UP001418222">
    <property type="component" value="Unassembled WGS sequence"/>
</dbReference>
<comment type="caution">
    <text evidence="3">The sequence shown here is derived from an EMBL/GenBank/DDBJ whole genome shotgun (WGS) entry which is preliminary data.</text>
</comment>
<evidence type="ECO:0000313" key="3">
    <source>
        <dbReference type="EMBL" id="KAK8916075.1"/>
    </source>
</evidence>
<evidence type="ECO:0000256" key="1">
    <source>
        <dbReference type="SAM" id="MobiDB-lite"/>
    </source>
</evidence>
<reference evidence="3 4" key="1">
    <citation type="journal article" date="2022" name="Nat. Plants">
        <title>Genomes of leafy and leafless Platanthera orchids illuminate the evolution of mycoheterotrophy.</title>
        <authorList>
            <person name="Li M.H."/>
            <person name="Liu K.W."/>
            <person name="Li Z."/>
            <person name="Lu H.C."/>
            <person name="Ye Q.L."/>
            <person name="Zhang D."/>
            <person name="Wang J.Y."/>
            <person name="Li Y.F."/>
            <person name="Zhong Z.M."/>
            <person name="Liu X."/>
            <person name="Yu X."/>
            <person name="Liu D.K."/>
            <person name="Tu X.D."/>
            <person name="Liu B."/>
            <person name="Hao Y."/>
            <person name="Liao X.Y."/>
            <person name="Jiang Y.T."/>
            <person name="Sun W.H."/>
            <person name="Chen J."/>
            <person name="Chen Y.Q."/>
            <person name="Ai Y."/>
            <person name="Zhai J.W."/>
            <person name="Wu S.S."/>
            <person name="Zhou Z."/>
            <person name="Hsiao Y.Y."/>
            <person name="Wu W.L."/>
            <person name="Chen Y.Y."/>
            <person name="Lin Y.F."/>
            <person name="Hsu J.L."/>
            <person name="Li C.Y."/>
            <person name="Wang Z.W."/>
            <person name="Zhao X."/>
            <person name="Zhong W.Y."/>
            <person name="Ma X.K."/>
            <person name="Ma L."/>
            <person name="Huang J."/>
            <person name="Chen G.Z."/>
            <person name="Huang M.Z."/>
            <person name="Huang L."/>
            <person name="Peng D.H."/>
            <person name="Luo Y.B."/>
            <person name="Zou S.Q."/>
            <person name="Chen S.P."/>
            <person name="Lan S."/>
            <person name="Tsai W.C."/>
            <person name="Van de Peer Y."/>
            <person name="Liu Z.J."/>
        </authorList>
    </citation>
    <scope>NUCLEOTIDE SEQUENCE [LARGE SCALE GENOMIC DNA]</scope>
    <source>
        <strain evidence="3">Lor287</strain>
    </source>
</reference>
<name>A0AAP0AUS2_9ASPA</name>
<feature type="compositionally biased region" description="Basic and acidic residues" evidence="1">
    <location>
        <begin position="32"/>
        <end position="43"/>
    </location>
</feature>
<evidence type="ECO:0000313" key="4">
    <source>
        <dbReference type="Proteomes" id="UP001418222"/>
    </source>
</evidence>
<accession>A0AAP0AUS2</accession>
<gene>
    <name evidence="3" type="ORF">KSP39_PZI022218</name>
</gene>
<feature type="compositionally biased region" description="Basic residues" evidence="1">
    <location>
        <begin position="1"/>
        <end position="12"/>
    </location>
</feature>
<evidence type="ECO:0000256" key="2">
    <source>
        <dbReference type="SAM" id="Phobius"/>
    </source>
</evidence>
<dbReference type="EMBL" id="JBBWWQ010000020">
    <property type="protein sequence ID" value="KAK8916075.1"/>
    <property type="molecule type" value="Genomic_DNA"/>
</dbReference>